<dbReference type="InterPro" id="IPR018640">
    <property type="entry name" value="DUF2063"/>
</dbReference>
<reference evidence="4" key="1">
    <citation type="submission" date="2017-12" db="EMBL/GenBank/DDBJ databases">
        <authorList>
            <person name="Yu X.-Y."/>
        </authorList>
    </citation>
    <scope>NUCLEOTIDE SEQUENCE [LARGE SCALE GENOMIC DNA]</scope>
    <source>
        <strain evidence="4">ZYSR67-Z</strain>
    </source>
</reference>
<protein>
    <submittedName>
        <fullName evidence="3">DUF2063 domain-containing protein</fullName>
    </submittedName>
</protein>
<comment type="caution">
    <text evidence="3">The sequence shown here is derived from an EMBL/GenBank/DDBJ whole genome shotgun (WGS) entry which is preliminary data.</text>
</comment>
<dbReference type="InterPro" id="IPR054098">
    <property type="entry name" value="NGO1945-like_C"/>
</dbReference>
<dbReference type="Gene3D" id="3.90.930.50">
    <property type="match status" value="1"/>
</dbReference>
<feature type="domain" description="Putative DNA-binding" evidence="1">
    <location>
        <begin position="5"/>
        <end position="91"/>
    </location>
</feature>
<accession>A0A2I0CUU2</accession>
<organism evidence="3 4">
    <name type="scientific">Pseudomonas fluvialis</name>
    <dbReference type="NCBI Taxonomy" id="1793966"/>
    <lineage>
        <taxon>Bacteria</taxon>
        <taxon>Pseudomonadati</taxon>
        <taxon>Pseudomonadota</taxon>
        <taxon>Gammaproteobacteria</taxon>
        <taxon>Pseudomonadales</taxon>
        <taxon>Pseudomonadaceae</taxon>
        <taxon>Pseudomonas</taxon>
    </lineage>
</organism>
<dbReference type="Pfam" id="PF09836">
    <property type="entry name" value="DUF2063"/>
    <property type="match status" value="1"/>
</dbReference>
<dbReference type="AlphaFoldDB" id="A0A2I0CUU2"/>
<dbReference type="EMBL" id="PIYS01000001">
    <property type="protein sequence ID" value="PKF73339.1"/>
    <property type="molecule type" value="Genomic_DNA"/>
</dbReference>
<evidence type="ECO:0000313" key="4">
    <source>
        <dbReference type="Proteomes" id="UP000242861"/>
    </source>
</evidence>
<dbReference type="InterPro" id="IPR044922">
    <property type="entry name" value="DUF2063_N_sf"/>
</dbReference>
<evidence type="ECO:0000259" key="2">
    <source>
        <dbReference type="Pfam" id="PF22106"/>
    </source>
</evidence>
<feature type="domain" description="NGO1945-like C-terminal" evidence="2">
    <location>
        <begin position="131"/>
        <end position="225"/>
    </location>
</feature>
<name>A0A2I0CUU2_9PSED</name>
<dbReference type="Proteomes" id="UP000242861">
    <property type="component" value="Unassembled WGS sequence"/>
</dbReference>
<dbReference type="Pfam" id="PF22106">
    <property type="entry name" value="NGO1945_C"/>
    <property type="match status" value="1"/>
</dbReference>
<evidence type="ECO:0000313" key="3">
    <source>
        <dbReference type="EMBL" id="PKF73339.1"/>
    </source>
</evidence>
<gene>
    <name evidence="3" type="ORF">CW360_00205</name>
</gene>
<dbReference type="RefSeq" id="WP_101192332.1">
    <property type="nucleotide sequence ID" value="NZ_PIYS01000001.1"/>
</dbReference>
<proteinExistence type="predicted"/>
<sequence>MNSQQWQREFAARIRQPEAVALLPGIDAARMAIYEQLFFDNLSSLLGSAFPVSRRILGQACWQALLRAFLAEHVARSPYFLEVSEEFLAWLQQRSAPSPEVPAFLLELAHYEWVELALSVSPEQLPSSGWSALAWPLAYRWPVAQLGPDYQPEEMPTSPTCLLVWRDGEEQVRFMQLAPFAYHLALALQAGQSVEQALRQLAAEHDLNVDEQLTRQVLMLLDDWRSKQIFLPEPEWMAERLGVCSC</sequence>
<evidence type="ECO:0000259" key="1">
    <source>
        <dbReference type="Pfam" id="PF09836"/>
    </source>
</evidence>
<dbReference type="Gene3D" id="1.10.150.690">
    <property type="entry name" value="DUF2063"/>
    <property type="match status" value="1"/>
</dbReference>